<keyword evidence="1" id="KW-1133">Transmembrane helix</keyword>
<proteinExistence type="predicted"/>
<keyword evidence="4" id="KW-1185">Reference proteome</keyword>
<dbReference type="InterPro" id="IPR051044">
    <property type="entry name" value="MAG_DAG_Lipase"/>
</dbReference>
<evidence type="ECO:0000259" key="2">
    <source>
        <dbReference type="Pfam" id="PF12146"/>
    </source>
</evidence>
<dbReference type="Pfam" id="PF12146">
    <property type="entry name" value="Hydrolase_4"/>
    <property type="match status" value="1"/>
</dbReference>
<dbReference type="AlphaFoldDB" id="A0AAF0CFB4"/>
<gene>
    <name evidence="3" type="ORF">PUV54_03905</name>
</gene>
<accession>A0AAF0CFB4</accession>
<dbReference type="Proteomes" id="UP001214043">
    <property type="component" value="Chromosome"/>
</dbReference>
<keyword evidence="1" id="KW-0472">Membrane</keyword>
<dbReference type="EMBL" id="CP118166">
    <property type="protein sequence ID" value="WDI32336.1"/>
    <property type="molecule type" value="Genomic_DNA"/>
</dbReference>
<organism evidence="3 4">
    <name type="scientific">Hyphococcus flavus</name>
    <dbReference type="NCBI Taxonomy" id="1866326"/>
    <lineage>
        <taxon>Bacteria</taxon>
        <taxon>Pseudomonadati</taxon>
        <taxon>Pseudomonadota</taxon>
        <taxon>Alphaproteobacteria</taxon>
        <taxon>Parvularculales</taxon>
        <taxon>Parvularculaceae</taxon>
        <taxon>Hyphococcus</taxon>
    </lineage>
</organism>
<name>A0AAF0CFB4_9PROT</name>
<feature type="transmembrane region" description="Helical" evidence="1">
    <location>
        <begin position="118"/>
        <end position="141"/>
    </location>
</feature>
<dbReference type="SUPFAM" id="SSF53474">
    <property type="entry name" value="alpha/beta-Hydrolases"/>
    <property type="match status" value="1"/>
</dbReference>
<evidence type="ECO:0000313" key="3">
    <source>
        <dbReference type="EMBL" id="WDI32336.1"/>
    </source>
</evidence>
<dbReference type="KEGG" id="hfl:PUV54_03905"/>
<reference evidence="3" key="1">
    <citation type="submission" date="2023-02" db="EMBL/GenBank/DDBJ databases">
        <title>Genome sequence of Hyphococcus flavus.</title>
        <authorList>
            <person name="Rong J.-C."/>
            <person name="Zhao Q."/>
            <person name="Yi M."/>
            <person name="Wu J.-Y."/>
        </authorList>
    </citation>
    <scope>NUCLEOTIDE SEQUENCE</scope>
    <source>
        <strain evidence="3">MCCC 1K03223</strain>
    </source>
</reference>
<keyword evidence="3" id="KW-0378">Hydrolase</keyword>
<dbReference type="Gene3D" id="3.40.50.1820">
    <property type="entry name" value="alpha/beta hydrolase"/>
    <property type="match status" value="1"/>
</dbReference>
<protein>
    <submittedName>
        <fullName evidence="3">Alpha/beta hydrolase</fullName>
    </submittedName>
</protein>
<dbReference type="InterPro" id="IPR029058">
    <property type="entry name" value="AB_hydrolase_fold"/>
</dbReference>
<evidence type="ECO:0000256" key="1">
    <source>
        <dbReference type="SAM" id="Phobius"/>
    </source>
</evidence>
<keyword evidence="1" id="KW-0812">Transmembrane</keyword>
<dbReference type="InterPro" id="IPR022742">
    <property type="entry name" value="Hydrolase_4"/>
</dbReference>
<feature type="transmembrane region" description="Helical" evidence="1">
    <location>
        <begin position="161"/>
        <end position="180"/>
    </location>
</feature>
<feature type="domain" description="Serine aminopeptidase S33" evidence="2">
    <location>
        <begin position="38"/>
        <end position="290"/>
    </location>
</feature>
<evidence type="ECO:0000313" key="4">
    <source>
        <dbReference type="Proteomes" id="UP001214043"/>
    </source>
</evidence>
<dbReference type="PANTHER" id="PTHR11614">
    <property type="entry name" value="PHOSPHOLIPASE-RELATED"/>
    <property type="match status" value="1"/>
</dbReference>
<dbReference type="GO" id="GO:0016787">
    <property type="term" value="F:hydrolase activity"/>
    <property type="evidence" value="ECO:0007669"/>
    <property type="project" value="UniProtKB-KW"/>
</dbReference>
<sequence>MSRFIEIDDNPVPDGAEAMEFSAPDGARLRGGFFPVDNARATVVLMTGWPEFIEKYFEVIEDLRARKFNVAMMDWRGQGLSDRKSAPKIKWRKFFHLLMSDLRHFMELHVKARFNGPYILMTHSMGGMSALLLLASGYPAFERAVLCAPMTRLLREPHNKITDFISGLAVIFGAAAIPVIRKRDHAEHFEGNIFTSDPVRHARFRQLLHTAPEAANKAPTYGWVNAAIKASYSIHRPHALDGIKTPTLIITAGKERQIDGTDHAVIAAANPNIRLKTVPGSLHEIMMEQDEMRTAYFDAFDEFVEPIFQP</sequence>
<dbReference type="RefSeq" id="WP_274494257.1">
    <property type="nucleotide sequence ID" value="NZ_CP118166.1"/>
</dbReference>